<dbReference type="GO" id="GO:0005694">
    <property type="term" value="C:chromosome"/>
    <property type="evidence" value="ECO:0007669"/>
    <property type="project" value="TreeGrafter"/>
</dbReference>
<keyword evidence="9" id="KW-1185">Reference proteome</keyword>
<name>A0A250XBU8_9CHLO</name>
<sequence length="602" mass="63915">MSDFCSLGSGDVSGKIPITIEVQLKPDSCASAPDIKTMTKRALDEKVFLNYQDGPIDPHHFSGFPLLVKEVESMTICDCDARVGPKIGSPTMFWSWVLNIHVYKLSLDEPEDDEGEDGEDGGGEDGPVSMYREWPLPAKELHGLWDSLHYEDDESNVEEDTCLSSCTDQSSCSSIVASSLGAVASNAVSQGGTKPQAGDATWRGGILHAAAGDGGGRRRGTEGASQGGQTRQHAATSVKRRLLNYAGSALLFSERGVDGSLISWNRVVLLHGPPGTGKTSLCKALAQKLSVRLGSRYPAGCSLVEVNAHSLFSRYFSESGKLVGRLFARLSELVEDGDALVFVLIDEVESLAAARKAGSSEPTDAIRAVNALLTQLDRLRRFPNVMILTTSNITGAIDAAFVDRADIKAYIGPPSLHARYNVLRSAIKELVRAKILLIPSSKAAEVHGQHEGGDNLHGLKVDDCGHACQLAEQMLLPFPVALEEMNRRSSQQRQQSDARSACSAHGRVSVLKPGNAAQSVGAEVVQVAQPAAVLVLTRPDDPMDTSAAQDQGVGSSPTAEEEAAAAAALGIEYSLGLLEAAAACEGLSGRILRKLPFLTHAV</sequence>
<protein>
    <recommendedName>
        <fullName evidence="7">AAA+ ATPase domain-containing protein</fullName>
    </recommendedName>
</protein>
<evidence type="ECO:0000259" key="7">
    <source>
        <dbReference type="SMART" id="SM00382"/>
    </source>
</evidence>
<feature type="region of interest" description="Disordered" evidence="6">
    <location>
        <begin position="540"/>
        <end position="560"/>
    </location>
</feature>
<dbReference type="AlphaFoldDB" id="A0A250XBU8"/>
<proteinExistence type="inferred from homology"/>
<feature type="domain" description="AAA+ ATPase" evidence="7">
    <location>
        <begin position="264"/>
        <end position="415"/>
    </location>
</feature>
<dbReference type="STRING" id="1157962.A0A250XBU8"/>
<dbReference type="PROSITE" id="PS00674">
    <property type="entry name" value="AAA"/>
    <property type="match status" value="1"/>
</dbReference>
<evidence type="ECO:0000256" key="5">
    <source>
        <dbReference type="RuleBase" id="RU003651"/>
    </source>
</evidence>
<comment type="caution">
    <text evidence="8">The sequence shown here is derived from an EMBL/GenBank/DDBJ whole genome shotgun (WGS) entry which is preliminary data.</text>
</comment>
<dbReference type="SMART" id="SM00382">
    <property type="entry name" value="AAA"/>
    <property type="match status" value="1"/>
</dbReference>
<dbReference type="InterPro" id="IPR003960">
    <property type="entry name" value="ATPase_AAA_CS"/>
</dbReference>
<feature type="non-terminal residue" evidence="8">
    <location>
        <position position="602"/>
    </location>
</feature>
<evidence type="ECO:0000313" key="8">
    <source>
        <dbReference type="EMBL" id="GAX80558.1"/>
    </source>
</evidence>
<dbReference type="InterPro" id="IPR027417">
    <property type="entry name" value="P-loop_NTPase"/>
</dbReference>
<evidence type="ECO:0000256" key="3">
    <source>
        <dbReference type="ARBA" id="ARBA00022840"/>
    </source>
</evidence>
<dbReference type="Proteomes" id="UP000232323">
    <property type="component" value="Unassembled WGS sequence"/>
</dbReference>
<dbReference type="InterPro" id="IPR003959">
    <property type="entry name" value="ATPase_AAA_core"/>
</dbReference>
<evidence type="ECO:0000256" key="6">
    <source>
        <dbReference type="SAM" id="MobiDB-lite"/>
    </source>
</evidence>
<reference evidence="8 9" key="1">
    <citation type="submission" date="2017-08" db="EMBL/GenBank/DDBJ databases">
        <title>Acidophilic green algal genome provides insights into adaptation to an acidic environment.</title>
        <authorList>
            <person name="Hirooka S."/>
            <person name="Hirose Y."/>
            <person name="Kanesaki Y."/>
            <person name="Higuchi S."/>
            <person name="Fujiwara T."/>
            <person name="Onuma R."/>
            <person name="Era A."/>
            <person name="Ohbayashi R."/>
            <person name="Uzuka A."/>
            <person name="Nozaki H."/>
            <person name="Yoshikawa H."/>
            <person name="Miyagishima S.Y."/>
        </authorList>
    </citation>
    <scope>NUCLEOTIDE SEQUENCE [LARGE SCALE GENOMIC DNA]</scope>
    <source>
        <strain evidence="8 9">NIES-2499</strain>
    </source>
</reference>
<dbReference type="Gene3D" id="3.40.50.300">
    <property type="entry name" value="P-loop containing nucleotide triphosphate hydrolases"/>
    <property type="match status" value="1"/>
</dbReference>
<dbReference type="PRINTS" id="PR00300">
    <property type="entry name" value="CLPPROTEASEA"/>
</dbReference>
<dbReference type="GO" id="GO:0005634">
    <property type="term" value="C:nucleus"/>
    <property type="evidence" value="ECO:0007669"/>
    <property type="project" value="TreeGrafter"/>
</dbReference>
<dbReference type="Pfam" id="PF23242">
    <property type="entry name" value="AAA_lid_TRIP13_C"/>
    <property type="match status" value="1"/>
</dbReference>
<keyword evidence="2 5" id="KW-0547">Nucleotide-binding</keyword>
<dbReference type="InterPro" id="IPR044539">
    <property type="entry name" value="Pch2-like"/>
</dbReference>
<dbReference type="GO" id="GO:0051598">
    <property type="term" value="P:meiotic recombination checkpoint signaling"/>
    <property type="evidence" value="ECO:0007669"/>
    <property type="project" value="TreeGrafter"/>
</dbReference>
<organism evidence="8 9">
    <name type="scientific">Chlamydomonas eustigma</name>
    <dbReference type="NCBI Taxonomy" id="1157962"/>
    <lineage>
        <taxon>Eukaryota</taxon>
        <taxon>Viridiplantae</taxon>
        <taxon>Chlorophyta</taxon>
        <taxon>core chlorophytes</taxon>
        <taxon>Chlorophyceae</taxon>
        <taxon>CS clade</taxon>
        <taxon>Chlamydomonadales</taxon>
        <taxon>Chlamydomonadaceae</taxon>
        <taxon>Chlamydomonas</taxon>
    </lineage>
</organism>
<feature type="compositionally biased region" description="Acidic residues" evidence="6">
    <location>
        <begin position="109"/>
        <end position="123"/>
    </location>
</feature>
<comment type="similarity">
    <text evidence="1">Belongs to the AAA ATPase family. PCH2 subfamily.</text>
</comment>
<dbReference type="PANTHER" id="PTHR45991:SF1">
    <property type="entry name" value="PACHYTENE CHECKPOINT PROTEIN 2 HOMOLOG"/>
    <property type="match status" value="1"/>
</dbReference>
<dbReference type="Pfam" id="PF00004">
    <property type="entry name" value="AAA"/>
    <property type="match status" value="1"/>
</dbReference>
<dbReference type="GO" id="GO:0005524">
    <property type="term" value="F:ATP binding"/>
    <property type="evidence" value="ECO:0007669"/>
    <property type="project" value="UniProtKB-KW"/>
</dbReference>
<evidence type="ECO:0000256" key="2">
    <source>
        <dbReference type="ARBA" id="ARBA00022741"/>
    </source>
</evidence>
<dbReference type="InterPro" id="IPR058249">
    <property type="entry name" value="Pch2_C"/>
</dbReference>
<dbReference type="GO" id="GO:0007131">
    <property type="term" value="P:reciprocal meiotic recombination"/>
    <property type="evidence" value="ECO:0007669"/>
    <property type="project" value="TreeGrafter"/>
</dbReference>
<dbReference type="PANTHER" id="PTHR45991">
    <property type="entry name" value="PACHYTENE CHECKPOINT PROTEIN 2"/>
    <property type="match status" value="1"/>
</dbReference>
<feature type="region of interest" description="Disordered" evidence="6">
    <location>
        <begin position="109"/>
        <end position="131"/>
    </location>
</feature>
<evidence type="ECO:0000256" key="4">
    <source>
        <dbReference type="ARBA" id="ARBA00023254"/>
    </source>
</evidence>
<dbReference type="InterPro" id="IPR001270">
    <property type="entry name" value="ClpA/B"/>
</dbReference>
<dbReference type="InterPro" id="IPR003593">
    <property type="entry name" value="AAA+_ATPase"/>
</dbReference>
<accession>A0A250XBU8</accession>
<gene>
    <name evidence="8" type="ORF">CEUSTIGMA_g7995.t1</name>
</gene>
<dbReference type="SUPFAM" id="SSF52540">
    <property type="entry name" value="P-loop containing nucleoside triphosphate hydrolases"/>
    <property type="match status" value="1"/>
</dbReference>
<keyword evidence="3 5" id="KW-0067">ATP-binding</keyword>
<dbReference type="EMBL" id="BEGY01000054">
    <property type="protein sequence ID" value="GAX80558.1"/>
    <property type="molecule type" value="Genomic_DNA"/>
</dbReference>
<evidence type="ECO:0000256" key="1">
    <source>
        <dbReference type="ARBA" id="ARBA00007271"/>
    </source>
</evidence>
<dbReference type="OrthoDB" id="10042665at2759"/>
<dbReference type="Pfam" id="PF23563">
    <property type="entry name" value="TRIP13_N"/>
    <property type="match status" value="1"/>
</dbReference>
<feature type="compositionally biased region" description="Low complexity" evidence="6">
    <location>
        <begin position="488"/>
        <end position="504"/>
    </location>
</feature>
<feature type="region of interest" description="Disordered" evidence="6">
    <location>
        <begin position="209"/>
        <end position="233"/>
    </location>
</feature>
<keyword evidence="4" id="KW-0469">Meiosis</keyword>
<dbReference type="GO" id="GO:0016887">
    <property type="term" value="F:ATP hydrolysis activity"/>
    <property type="evidence" value="ECO:0007669"/>
    <property type="project" value="InterPro"/>
</dbReference>
<feature type="region of interest" description="Disordered" evidence="6">
    <location>
        <begin position="486"/>
        <end position="505"/>
    </location>
</feature>
<feature type="compositionally biased region" description="Polar residues" evidence="6">
    <location>
        <begin position="546"/>
        <end position="558"/>
    </location>
</feature>
<evidence type="ECO:0000313" key="9">
    <source>
        <dbReference type="Proteomes" id="UP000232323"/>
    </source>
</evidence>